<protein>
    <submittedName>
        <fullName evidence="1">1-aminocyclopropane-1-carboxylate oxidase</fullName>
    </submittedName>
</protein>
<evidence type="ECO:0000313" key="1">
    <source>
        <dbReference type="EMBL" id="KAH9682112.1"/>
    </source>
</evidence>
<proteinExistence type="predicted"/>
<dbReference type="Proteomes" id="UP000829398">
    <property type="component" value="Chromosome 9"/>
</dbReference>
<accession>A0ACB8I576</accession>
<keyword evidence="2" id="KW-1185">Reference proteome</keyword>
<name>A0ACB8I576_CITSI</name>
<dbReference type="EMBL" id="CM039178">
    <property type="protein sequence ID" value="KAH9682112.1"/>
    <property type="molecule type" value="Genomic_DNA"/>
</dbReference>
<reference evidence="2" key="1">
    <citation type="journal article" date="2023" name="Hortic. Res.">
        <title>A chromosome-level phased genome enabling allele-level studies in sweet orange: a case study on citrus Huanglongbing tolerance.</title>
        <authorList>
            <person name="Wu B."/>
            <person name="Yu Q."/>
            <person name="Deng Z."/>
            <person name="Duan Y."/>
            <person name="Luo F."/>
            <person name="Gmitter F. Jr."/>
        </authorList>
    </citation>
    <scope>NUCLEOTIDE SEQUENCE [LARGE SCALE GENOMIC DNA]</scope>
    <source>
        <strain evidence="2">cv. Valencia</strain>
    </source>
</reference>
<sequence>MGVSEASSINERFQELKAFDESKAGVKGLVDAGITKVPGIFIRSSEELDRHRQNSNEPTRTHFRIPVVDLKEVRFQRAEAVSGVLKAAEEVGFFQVINHGVATEVLVGMLEAARGFHELPVEVKEEYYSREVNRKVKYGSNFDLYESSSANWRDTFSFQMIQSSETKNIFIIHQMYTCRDITLEYSGQVHKLGTLLFELISEALGLKPDCLLNMECAKGHCLLSNYYPACPQPELTMGTTKHSDPDFLTILLQDHMGGLQVFHQNQWIDVPPLSGAFVVNIGDLLQLISNDKLKSVEHRVLANHIGPRVSVACFFTPHLYPSMKTYGPIKELLSEENPPVYRETSVQDFIAYYESKGLDGNSALTHFKLRR</sequence>
<gene>
    <name evidence="1" type="ORF">KPL71_027220</name>
</gene>
<evidence type="ECO:0000313" key="2">
    <source>
        <dbReference type="Proteomes" id="UP000829398"/>
    </source>
</evidence>
<organism evidence="1 2">
    <name type="scientific">Citrus sinensis</name>
    <name type="common">Sweet orange</name>
    <name type="synonym">Citrus aurantium var. sinensis</name>
    <dbReference type="NCBI Taxonomy" id="2711"/>
    <lineage>
        <taxon>Eukaryota</taxon>
        <taxon>Viridiplantae</taxon>
        <taxon>Streptophyta</taxon>
        <taxon>Embryophyta</taxon>
        <taxon>Tracheophyta</taxon>
        <taxon>Spermatophyta</taxon>
        <taxon>Magnoliopsida</taxon>
        <taxon>eudicotyledons</taxon>
        <taxon>Gunneridae</taxon>
        <taxon>Pentapetalae</taxon>
        <taxon>rosids</taxon>
        <taxon>malvids</taxon>
        <taxon>Sapindales</taxon>
        <taxon>Rutaceae</taxon>
        <taxon>Aurantioideae</taxon>
        <taxon>Citrus</taxon>
    </lineage>
</organism>
<comment type="caution">
    <text evidence="1">The sequence shown here is derived from an EMBL/GenBank/DDBJ whole genome shotgun (WGS) entry which is preliminary data.</text>
</comment>